<dbReference type="HOGENOM" id="CLU_1722921_0_0_1"/>
<dbReference type="AlphaFoldDB" id="C1H1Q7"/>
<reference evidence="1 2" key="1">
    <citation type="journal article" date="2011" name="PLoS Genet.">
        <title>Comparative genomic analysis of human fungal pathogens causing paracoccidioidomycosis.</title>
        <authorList>
            <person name="Desjardins C.A."/>
            <person name="Champion M.D."/>
            <person name="Holder J.W."/>
            <person name="Muszewska A."/>
            <person name="Goldberg J."/>
            <person name="Bailao A.M."/>
            <person name="Brigido M.M."/>
            <person name="Ferreira M.E."/>
            <person name="Garcia A.M."/>
            <person name="Grynberg M."/>
            <person name="Gujja S."/>
            <person name="Heiman D.I."/>
            <person name="Henn M.R."/>
            <person name="Kodira C.D."/>
            <person name="Leon-Narvaez H."/>
            <person name="Longo L.V."/>
            <person name="Ma L.J."/>
            <person name="Malavazi I."/>
            <person name="Matsuo A.L."/>
            <person name="Morais F.V."/>
            <person name="Pereira M."/>
            <person name="Rodriguez-Brito S."/>
            <person name="Sakthikumar S."/>
            <person name="Salem-Izacc S.M."/>
            <person name="Sykes S.M."/>
            <person name="Teixeira M.M."/>
            <person name="Vallejo M.C."/>
            <person name="Walter M.E."/>
            <person name="Yandava C."/>
            <person name="Young S."/>
            <person name="Zeng Q."/>
            <person name="Zucker J."/>
            <person name="Felipe M.S."/>
            <person name="Goldman G.H."/>
            <person name="Haas B.J."/>
            <person name="McEwen J.G."/>
            <person name="Nino-Vega G."/>
            <person name="Puccia R."/>
            <person name="San-Blas G."/>
            <person name="Soares C.M."/>
            <person name="Birren B.W."/>
            <person name="Cuomo C.A."/>
        </authorList>
    </citation>
    <scope>NUCLEOTIDE SEQUENCE [LARGE SCALE GENOMIC DNA]</scope>
    <source>
        <strain evidence="2">ATCC MYA-826 / Pb01</strain>
    </source>
</reference>
<gene>
    <name evidence="1" type="ORF">PAAG_04843</name>
</gene>
<dbReference type="RefSeq" id="XP_002793314.2">
    <property type="nucleotide sequence ID" value="XM_002793268.2"/>
</dbReference>
<evidence type="ECO:0000313" key="1">
    <source>
        <dbReference type="EMBL" id="EEH33794.2"/>
    </source>
</evidence>
<dbReference type="VEuPathDB" id="FungiDB:PAAG_04843"/>
<protein>
    <submittedName>
        <fullName evidence="1">Uncharacterized protein</fullName>
    </submittedName>
</protein>
<dbReference type="EMBL" id="KN294003">
    <property type="protein sequence ID" value="EEH33794.2"/>
    <property type="molecule type" value="Genomic_DNA"/>
</dbReference>
<dbReference type="GeneID" id="9096588"/>
<accession>C1H1Q7</accession>
<organism evidence="1 2">
    <name type="scientific">Paracoccidioides lutzii (strain ATCC MYA-826 / Pb01)</name>
    <name type="common">Paracoccidioides brasiliensis</name>
    <dbReference type="NCBI Taxonomy" id="502779"/>
    <lineage>
        <taxon>Eukaryota</taxon>
        <taxon>Fungi</taxon>
        <taxon>Dikarya</taxon>
        <taxon>Ascomycota</taxon>
        <taxon>Pezizomycotina</taxon>
        <taxon>Eurotiomycetes</taxon>
        <taxon>Eurotiomycetidae</taxon>
        <taxon>Onygenales</taxon>
        <taxon>Ajellomycetaceae</taxon>
        <taxon>Paracoccidioides</taxon>
    </lineage>
</organism>
<evidence type="ECO:0000313" key="2">
    <source>
        <dbReference type="Proteomes" id="UP000002059"/>
    </source>
</evidence>
<proteinExistence type="predicted"/>
<sequence>MPLLSSPPPPLPPGPPKWNSIFCLKSCGRSSKIAIPDGTHRAKQSLIHWHPVGQRVWETSRTARLRHHTGTILVRTFCDGSGLGTDDWSIEIVGWVVPGSKGSPPGDGWVPKSKATLYRSFEAHRMATIGRLCLALGRRASETINWPAKCKT</sequence>
<keyword evidence="2" id="KW-1185">Reference proteome</keyword>
<dbReference type="KEGG" id="pbl:PAAG_04843"/>
<name>C1H1Q7_PARBA</name>
<dbReference type="Proteomes" id="UP000002059">
    <property type="component" value="Partially assembled WGS sequence"/>
</dbReference>